<comment type="caution">
    <text evidence="1">The sequence shown here is derived from an EMBL/GenBank/DDBJ whole genome shotgun (WGS) entry which is preliminary data.</text>
</comment>
<name>A0AAP0K4U4_9MAGN</name>
<reference evidence="1 2" key="1">
    <citation type="submission" date="2024-01" db="EMBL/GenBank/DDBJ databases">
        <title>Genome assemblies of Stephania.</title>
        <authorList>
            <person name="Yang L."/>
        </authorList>
    </citation>
    <scope>NUCLEOTIDE SEQUENCE [LARGE SCALE GENOMIC DNA]</scope>
    <source>
        <strain evidence="1">QJT</strain>
        <tissue evidence="1">Leaf</tissue>
    </source>
</reference>
<dbReference type="Proteomes" id="UP001417504">
    <property type="component" value="Unassembled WGS sequence"/>
</dbReference>
<dbReference type="EMBL" id="JBBNAE010000002">
    <property type="protein sequence ID" value="KAK9145234.1"/>
    <property type="molecule type" value="Genomic_DNA"/>
</dbReference>
<proteinExistence type="predicted"/>
<protein>
    <submittedName>
        <fullName evidence="1">Uncharacterized protein</fullName>
    </submittedName>
</protein>
<keyword evidence="2" id="KW-1185">Reference proteome</keyword>
<evidence type="ECO:0000313" key="1">
    <source>
        <dbReference type="EMBL" id="KAK9145234.1"/>
    </source>
</evidence>
<accession>A0AAP0K4U4</accession>
<sequence>MELTVNRDDHEVSTNGILQLDTVTGMDLWFRVLSRACTELGDHGGEDMSLWEALSIVAVVGGQNYADSSGSLWRWGLHRWTERNTAYGGKCREQQLFCNFKPPFVAVELCREHLQVMIELNAEQNGK</sequence>
<evidence type="ECO:0000313" key="2">
    <source>
        <dbReference type="Proteomes" id="UP001417504"/>
    </source>
</evidence>
<organism evidence="1 2">
    <name type="scientific">Stephania japonica</name>
    <dbReference type="NCBI Taxonomy" id="461633"/>
    <lineage>
        <taxon>Eukaryota</taxon>
        <taxon>Viridiplantae</taxon>
        <taxon>Streptophyta</taxon>
        <taxon>Embryophyta</taxon>
        <taxon>Tracheophyta</taxon>
        <taxon>Spermatophyta</taxon>
        <taxon>Magnoliopsida</taxon>
        <taxon>Ranunculales</taxon>
        <taxon>Menispermaceae</taxon>
        <taxon>Menispermoideae</taxon>
        <taxon>Cissampelideae</taxon>
        <taxon>Stephania</taxon>
    </lineage>
</organism>
<dbReference type="AlphaFoldDB" id="A0AAP0K4U4"/>
<gene>
    <name evidence="1" type="ORF">Sjap_005137</name>
</gene>